<feature type="region of interest" description="Disordered" evidence="1">
    <location>
        <begin position="1"/>
        <end position="27"/>
    </location>
</feature>
<sequence>MSASKFRNDHTEPRDQGHFKNSLLQGSARKPPMFALVKPMTGSAVKPSSFAEEREKLILNVSPRKLRIETPAKAPLALFSSSVLASNPFSTSLIQASPMRPKTPARAPAMIPHTVPAHDVVIEEEELSLLEPPATFKAEIPVEHFTPERLSFAESTTPVEAHVLIPVEVGESTPIDVDDGAMKSAPVDVHTEDRDSQEPPADESTANENIRQGPSTEEPPEEKSRIEEPVEESSTEKHAIEELEIEDPVTEGPEVEECGEPMDVDILEPSEESCTAGIETENYTPRKSSVAVLSSPIDKSRLNDADDETVRFGETIFSWEAESFAADPSVMEPSSEAQEPSTPTIPARGSQLALAVEPWPIQAAIPELPVALASPAKSALRSPEKKVCATSPKKSVSWKQTTPQAKSPVLAPELGVLAGTVFFVDVQSAGADMGYLFAPLLEELGATVVPNWTSNSMALTHVLFKDGSQMTLEKVVATNGDNSCSHTIQISRDYHPNLQCRHEAGRCDTQQ</sequence>
<dbReference type="EMBL" id="KV744823">
    <property type="protein sequence ID" value="OCK85177.1"/>
    <property type="molecule type" value="Genomic_DNA"/>
</dbReference>
<dbReference type="AlphaFoldDB" id="A0A8E2EJJ2"/>
<dbReference type="Gene3D" id="3.40.50.10190">
    <property type="entry name" value="BRCT domain"/>
    <property type="match status" value="1"/>
</dbReference>
<dbReference type="OrthoDB" id="2384350at2759"/>
<feature type="compositionally biased region" description="Basic and acidic residues" evidence="1">
    <location>
        <begin position="1"/>
        <end position="18"/>
    </location>
</feature>
<gene>
    <name evidence="2" type="ORF">K432DRAFT_61097</name>
</gene>
<evidence type="ECO:0000256" key="1">
    <source>
        <dbReference type="SAM" id="MobiDB-lite"/>
    </source>
</evidence>
<proteinExistence type="predicted"/>
<feature type="region of interest" description="Disordered" evidence="1">
    <location>
        <begin position="187"/>
        <end position="244"/>
    </location>
</feature>
<dbReference type="InterPro" id="IPR036420">
    <property type="entry name" value="BRCT_dom_sf"/>
</dbReference>
<feature type="compositionally biased region" description="Polar residues" evidence="1">
    <location>
        <begin position="204"/>
        <end position="215"/>
    </location>
</feature>
<name>A0A8E2EJJ2_9PEZI</name>
<accession>A0A8E2EJJ2</accession>
<organism evidence="2 3">
    <name type="scientific">Lepidopterella palustris CBS 459.81</name>
    <dbReference type="NCBI Taxonomy" id="1314670"/>
    <lineage>
        <taxon>Eukaryota</taxon>
        <taxon>Fungi</taxon>
        <taxon>Dikarya</taxon>
        <taxon>Ascomycota</taxon>
        <taxon>Pezizomycotina</taxon>
        <taxon>Dothideomycetes</taxon>
        <taxon>Pleosporomycetidae</taxon>
        <taxon>Mytilinidiales</taxon>
        <taxon>Argynnaceae</taxon>
        <taxon>Lepidopterella</taxon>
    </lineage>
</organism>
<protein>
    <submittedName>
        <fullName evidence="2">Uncharacterized protein</fullName>
    </submittedName>
</protein>
<evidence type="ECO:0000313" key="2">
    <source>
        <dbReference type="EMBL" id="OCK85177.1"/>
    </source>
</evidence>
<feature type="compositionally biased region" description="Basic and acidic residues" evidence="1">
    <location>
        <begin position="221"/>
        <end position="241"/>
    </location>
</feature>
<keyword evidence="3" id="KW-1185">Reference proteome</keyword>
<evidence type="ECO:0000313" key="3">
    <source>
        <dbReference type="Proteomes" id="UP000250266"/>
    </source>
</evidence>
<reference evidence="2 3" key="1">
    <citation type="journal article" date="2016" name="Nat. Commun.">
        <title>Ectomycorrhizal ecology is imprinted in the genome of the dominant symbiotic fungus Cenococcum geophilum.</title>
        <authorList>
            <consortium name="DOE Joint Genome Institute"/>
            <person name="Peter M."/>
            <person name="Kohler A."/>
            <person name="Ohm R.A."/>
            <person name="Kuo A."/>
            <person name="Krutzmann J."/>
            <person name="Morin E."/>
            <person name="Arend M."/>
            <person name="Barry K.W."/>
            <person name="Binder M."/>
            <person name="Choi C."/>
            <person name="Clum A."/>
            <person name="Copeland A."/>
            <person name="Grisel N."/>
            <person name="Haridas S."/>
            <person name="Kipfer T."/>
            <person name="LaButti K."/>
            <person name="Lindquist E."/>
            <person name="Lipzen A."/>
            <person name="Maire R."/>
            <person name="Meier B."/>
            <person name="Mihaltcheva S."/>
            <person name="Molinier V."/>
            <person name="Murat C."/>
            <person name="Poggeler S."/>
            <person name="Quandt C.A."/>
            <person name="Sperisen C."/>
            <person name="Tritt A."/>
            <person name="Tisserant E."/>
            <person name="Crous P.W."/>
            <person name="Henrissat B."/>
            <person name="Nehls U."/>
            <person name="Egli S."/>
            <person name="Spatafora J.W."/>
            <person name="Grigoriev I.V."/>
            <person name="Martin F.M."/>
        </authorList>
    </citation>
    <scope>NUCLEOTIDE SEQUENCE [LARGE SCALE GENOMIC DNA]</scope>
    <source>
        <strain evidence="2 3">CBS 459.81</strain>
    </source>
</reference>
<dbReference type="Proteomes" id="UP000250266">
    <property type="component" value="Unassembled WGS sequence"/>
</dbReference>